<evidence type="ECO:0000313" key="3">
    <source>
        <dbReference type="Proteomes" id="UP000281343"/>
    </source>
</evidence>
<dbReference type="Pfam" id="PF12224">
    <property type="entry name" value="Amidoligase_2"/>
    <property type="match status" value="1"/>
</dbReference>
<keyword evidence="3" id="KW-1185">Reference proteome</keyword>
<organism evidence="2 3">
    <name type="scientific">Rhodophyticola porphyridii</name>
    <dbReference type="NCBI Taxonomy" id="1852017"/>
    <lineage>
        <taxon>Bacteria</taxon>
        <taxon>Pseudomonadati</taxon>
        <taxon>Pseudomonadota</taxon>
        <taxon>Alphaproteobacteria</taxon>
        <taxon>Rhodobacterales</taxon>
        <taxon>Roseobacteraceae</taxon>
        <taxon>Rhodophyticola</taxon>
    </lineage>
</organism>
<dbReference type="AlphaFoldDB" id="A0A3L9Y2P9"/>
<sequence>MNMPFRADPLDLPTPTDMSGDRRKVGVEIELAGLSEKDLAHLIAEECGGTVEEEAAHEFRVRDTDLGEIQVYLDTAFRKSATSKWHEVGLDLAREIVPVEIVTAPLDPNQLGRLDRICAMARENGAIGSRSGWLLGFGVHLNVQITGERLADILPTLQAYALCEDVLRHTDPIDTSRRLLPFVDPYSRALVDCLAKADFRTIGDLIAAYLDTDPTRDRGLDMLPIFKHIDQGAVDAAVHGLSPVSARPAYHYRLPDCRIDEPDWSVGAEWARWVAIERIAEDDAVLAELAFAWAGHRTALTTLRTDWARTAMEILSQYGHRELLP</sequence>
<dbReference type="Proteomes" id="UP000281343">
    <property type="component" value="Unassembled WGS sequence"/>
</dbReference>
<evidence type="ECO:0008006" key="4">
    <source>
        <dbReference type="Google" id="ProtNLM"/>
    </source>
</evidence>
<comment type="caution">
    <text evidence="2">The sequence shown here is derived from an EMBL/GenBank/DDBJ whole genome shotgun (WGS) entry which is preliminary data.</text>
</comment>
<name>A0A3L9Y2P9_9RHOB</name>
<dbReference type="InterPro" id="IPR022025">
    <property type="entry name" value="Amidoligase_2"/>
</dbReference>
<accession>A0A3L9Y2P9</accession>
<dbReference type="EMBL" id="RCNT01000002">
    <property type="protein sequence ID" value="RMA43079.1"/>
    <property type="molecule type" value="Genomic_DNA"/>
</dbReference>
<proteinExistence type="predicted"/>
<evidence type="ECO:0000313" key="2">
    <source>
        <dbReference type="EMBL" id="RMA43079.1"/>
    </source>
</evidence>
<gene>
    <name evidence="2" type="ORF">D9R08_05445</name>
</gene>
<reference evidence="2 3" key="1">
    <citation type="submission" date="2018-10" db="EMBL/GenBank/DDBJ databases">
        <authorList>
            <person name="Jung H.S."/>
            <person name="Jeon C.O."/>
        </authorList>
    </citation>
    <scope>NUCLEOTIDE SEQUENCE [LARGE SCALE GENOMIC DNA]</scope>
    <source>
        <strain evidence="2 3">MA-7-27</strain>
    </source>
</reference>
<protein>
    <recommendedName>
        <fullName evidence="4">Amidoligase enzyme</fullName>
    </recommendedName>
</protein>
<evidence type="ECO:0000256" key="1">
    <source>
        <dbReference type="SAM" id="MobiDB-lite"/>
    </source>
</evidence>
<feature type="region of interest" description="Disordered" evidence="1">
    <location>
        <begin position="1"/>
        <end position="21"/>
    </location>
</feature>